<feature type="chain" id="PRO_5045295978" evidence="3">
    <location>
        <begin position="28"/>
        <end position="84"/>
    </location>
</feature>
<keyword evidence="2" id="KW-0472">Membrane</keyword>
<accession>A0ABU8TQR5</accession>
<dbReference type="EMBL" id="JBAKIA010000016">
    <property type="protein sequence ID" value="MEJ8476277.1"/>
    <property type="molecule type" value="Genomic_DNA"/>
</dbReference>
<dbReference type="RefSeq" id="WP_340276708.1">
    <property type="nucleotide sequence ID" value="NZ_JBAKIA010000016.1"/>
</dbReference>
<feature type="region of interest" description="Disordered" evidence="1">
    <location>
        <begin position="61"/>
        <end position="84"/>
    </location>
</feature>
<feature type="signal peptide" evidence="3">
    <location>
        <begin position="1"/>
        <end position="27"/>
    </location>
</feature>
<comment type="caution">
    <text evidence="4">The sequence shown here is derived from an EMBL/GenBank/DDBJ whole genome shotgun (WGS) entry which is preliminary data.</text>
</comment>
<evidence type="ECO:0000256" key="3">
    <source>
        <dbReference type="SAM" id="SignalP"/>
    </source>
</evidence>
<organism evidence="4 5">
    <name type="scientific">Roseibium algae</name>
    <dbReference type="NCBI Taxonomy" id="3123038"/>
    <lineage>
        <taxon>Bacteria</taxon>
        <taxon>Pseudomonadati</taxon>
        <taxon>Pseudomonadota</taxon>
        <taxon>Alphaproteobacteria</taxon>
        <taxon>Hyphomicrobiales</taxon>
        <taxon>Stappiaceae</taxon>
        <taxon>Roseibium</taxon>
    </lineage>
</organism>
<name>A0ABU8TQR5_9HYPH</name>
<keyword evidence="3" id="KW-0732">Signal</keyword>
<gene>
    <name evidence="4" type="ORF">V6575_19470</name>
</gene>
<feature type="compositionally biased region" description="Basic and acidic residues" evidence="1">
    <location>
        <begin position="75"/>
        <end position="84"/>
    </location>
</feature>
<dbReference type="Proteomes" id="UP001385499">
    <property type="component" value="Unassembled WGS sequence"/>
</dbReference>
<keyword evidence="2" id="KW-0812">Transmembrane</keyword>
<reference evidence="4 5" key="1">
    <citation type="submission" date="2024-02" db="EMBL/GenBank/DDBJ databases">
        <title>Roseibium algae sp. nov., isolated from marine alga (Grateloupia sp.), showing potential in myo-inositol conversion.</title>
        <authorList>
            <person name="Wang Y."/>
        </authorList>
    </citation>
    <scope>NUCLEOTIDE SEQUENCE [LARGE SCALE GENOMIC DNA]</scope>
    <source>
        <strain evidence="4 5">H3510</strain>
    </source>
</reference>
<evidence type="ECO:0000256" key="2">
    <source>
        <dbReference type="SAM" id="Phobius"/>
    </source>
</evidence>
<keyword evidence="5" id="KW-1185">Reference proteome</keyword>
<protein>
    <submittedName>
        <fullName evidence="4">DUF6732 family protein</fullName>
    </submittedName>
</protein>
<evidence type="ECO:0000313" key="5">
    <source>
        <dbReference type="Proteomes" id="UP001385499"/>
    </source>
</evidence>
<evidence type="ECO:0000256" key="1">
    <source>
        <dbReference type="SAM" id="MobiDB-lite"/>
    </source>
</evidence>
<dbReference type="InterPro" id="IPR046619">
    <property type="entry name" value="DUF6732"/>
</dbReference>
<dbReference type="Pfam" id="PF20506">
    <property type="entry name" value="DUF6732"/>
    <property type="match status" value="1"/>
</dbReference>
<keyword evidence="2" id="KW-1133">Transmembrane helix</keyword>
<proteinExistence type="predicted"/>
<evidence type="ECO:0000313" key="4">
    <source>
        <dbReference type="EMBL" id="MEJ8476277.1"/>
    </source>
</evidence>
<feature type="transmembrane region" description="Helical" evidence="2">
    <location>
        <begin position="37"/>
        <end position="59"/>
    </location>
</feature>
<sequence>MMTNLGTWLATTSIFAIAVAMPSLAMAHPGHLGELAGHSHWIGVIALAGAALVAGVAALKGRKKDASGQDDETQADAKPEAEAA</sequence>